<evidence type="ECO:0000256" key="4">
    <source>
        <dbReference type="ARBA" id="ARBA00023125"/>
    </source>
</evidence>
<dbReference type="Pfam" id="PF08281">
    <property type="entry name" value="Sigma70_r4_2"/>
    <property type="match status" value="1"/>
</dbReference>
<dbReference type="InterPro" id="IPR007627">
    <property type="entry name" value="RNA_pol_sigma70_r2"/>
</dbReference>
<dbReference type="EMBL" id="ASRX01000049">
    <property type="protein sequence ID" value="EYF03240.1"/>
    <property type="molecule type" value="Genomic_DNA"/>
</dbReference>
<dbReference type="NCBIfam" id="TIGR02937">
    <property type="entry name" value="sigma70-ECF"/>
    <property type="match status" value="1"/>
</dbReference>
<dbReference type="SUPFAM" id="SSF88659">
    <property type="entry name" value="Sigma3 and sigma4 domains of RNA polymerase sigma factors"/>
    <property type="match status" value="1"/>
</dbReference>
<dbReference type="InterPro" id="IPR013324">
    <property type="entry name" value="RNA_pol_sigma_r3/r4-like"/>
</dbReference>
<evidence type="ECO:0000259" key="6">
    <source>
        <dbReference type="Pfam" id="PF04542"/>
    </source>
</evidence>
<dbReference type="RefSeq" id="WP_052376071.1">
    <property type="nucleotide sequence ID" value="NZ_ASRX01000049.1"/>
</dbReference>
<feature type="domain" description="RNA polymerase sigma factor 70 region 4 type 2" evidence="7">
    <location>
        <begin position="103"/>
        <end position="154"/>
    </location>
</feature>
<dbReference type="InterPro" id="IPR039425">
    <property type="entry name" value="RNA_pol_sigma-70-like"/>
</dbReference>
<evidence type="ECO:0000259" key="7">
    <source>
        <dbReference type="Pfam" id="PF08281"/>
    </source>
</evidence>
<dbReference type="Proteomes" id="UP000019678">
    <property type="component" value="Unassembled WGS sequence"/>
</dbReference>
<dbReference type="PANTHER" id="PTHR43133">
    <property type="entry name" value="RNA POLYMERASE ECF-TYPE SIGMA FACTO"/>
    <property type="match status" value="1"/>
</dbReference>
<accession>A0A017T311</accession>
<keyword evidence="2" id="KW-0805">Transcription regulation</keyword>
<comment type="caution">
    <text evidence="8">The sequence shown here is derived from an EMBL/GenBank/DDBJ whole genome shotgun (WGS) entry which is preliminary data.</text>
</comment>
<dbReference type="InterPro" id="IPR014284">
    <property type="entry name" value="RNA_pol_sigma-70_dom"/>
</dbReference>
<dbReference type="Gene3D" id="1.10.10.10">
    <property type="entry name" value="Winged helix-like DNA-binding domain superfamily/Winged helix DNA-binding domain"/>
    <property type="match status" value="1"/>
</dbReference>
<evidence type="ECO:0000256" key="5">
    <source>
        <dbReference type="ARBA" id="ARBA00023163"/>
    </source>
</evidence>
<dbReference type="GO" id="GO:0003677">
    <property type="term" value="F:DNA binding"/>
    <property type="evidence" value="ECO:0007669"/>
    <property type="project" value="UniProtKB-KW"/>
</dbReference>
<keyword evidence="9" id="KW-1185">Reference proteome</keyword>
<name>A0A017T311_9BACT</name>
<comment type="similarity">
    <text evidence="1">Belongs to the sigma-70 factor family. ECF subfamily.</text>
</comment>
<dbReference type="InterPro" id="IPR036388">
    <property type="entry name" value="WH-like_DNA-bd_sf"/>
</dbReference>
<evidence type="ECO:0000256" key="1">
    <source>
        <dbReference type="ARBA" id="ARBA00010641"/>
    </source>
</evidence>
<dbReference type="Gene3D" id="1.10.1740.10">
    <property type="match status" value="1"/>
</dbReference>
<reference evidence="8 9" key="1">
    <citation type="submission" date="2013-05" db="EMBL/GenBank/DDBJ databases">
        <title>Genome assembly of Chondromyces apiculatus DSM 436.</title>
        <authorList>
            <person name="Sharma G."/>
            <person name="Khatri I."/>
            <person name="Kaur C."/>
            <person name="Mayilraj S."/>
            <person name="Subramanian S."/>
        </authorList>
    </citation>
    <scope>NUCLEOTIDE SEQUENCE [LARGE SCALE GENOMIC DNA]</scope>
    <source>
        <strain evidence="8 9">DSM 436</strain>
    </source>
</reference>
<protein>
    <submittedName>
        <fullName evidence="8">RNA polymerase sigma-70 factor</fullName>
    </submittedName>
</protein>
<evidence type="ECO:0000313" key="8">
    <source>
        <dbReference type="EMBL" id="EYF03240.1"/>
    </source>
</evidence>
<sequence>MGAFVYSRAAFILGPQSPDIEDATTDAYINVLEAVGGGAVSCEPQESCSAWLTTVSTRVAIDHYRRRARTAQTDIPFIDEEHETSGGEADLDLALDTAHRGELVRALLTELEPEHREVIVLRYWEDLTQREIALRLGLPEGTVKSRLHRAEARLRAAILKVSQSGGMEPIVRVRGSGE</sequence>
<proteinExistence type="inferred from homology"/>
<keyword evidence="4" id="KW-0238">DNA-binding</keyword>
<keyword evidence="5" id="KW-0804">Transcription</keyword>
<evidence type="ECO:0000313" key="9">
    <source>
        <dbReference type="Proteomes" id="UP000019678"/>
    </source>
</evidence>
<dbReference type="SUPFAM" id="SSF88946">
    <property type="entry name" value="Sigma2 domain of RNA polymerase sigma factors"/>
    <property type="match status" value="1"/>
</dbReference>
<dbReference type="STRING" id="1192034.CAP_5744"/>
<gene>
    <name evidence="8" type="ORF">CAP_5744</name>
</gene>
<dbReference type="eggNOG" id="COG1595">
    <property type="taxonomic scope" value="Bacteria"/>
</dbReference>
<dbReference type="GO" id="GO:0006352">
    <property type="term" value="P:DNA-templated transcription initiation"/>
    <property type="evidence" value="ECO:0007669"/>
    <property type="project" value="InterPro"/>
</dbReference>
<dbReference type="InterPro" id="IPR013325">
    <property type="entry name" value="RNA_pol_sigma_r2"/>
</dbReference>
<dbReference type="InterPro" id="IPR013249">
    <property type="entry name" value="RNA_pol_sigma70_r4_t2"/>
</dbReference>
<dbReference type="AlphaFoldDB" id="A0A017T311"/>
<organism evidence="8 9">
    <name type="scientific">Chondromyces apiculatus DSM 436</name>
    <dbReference type="NCBI Taxonomy" id="1192034"/>
    <lineage>
        <taxon>Bacteria</taxon>
        <taxon>Pseudomonadati</taxon>
        <taxon>Myxococcota</taxon>
        <taxon>Polyangia</taxon>
        <taxon>Polyangiales</taxon>
        <taxon>Polyangiaceae</taxon>
        <taxon>Chondromyces</taxon>
    </lineage>
</organism>
<evidence type="ECO:0000256" key="3">
    <source>
        <dbReference type="ARBA" id="ARBA00023082"/>
    </source>
</evidence>
<feature type="domain" description="RNA polymerase sigma-70 region 2" evidence="6">
    <location>
        <begin position="4"/>
        <end position="70"/>
    </location>
</feature>
<dbReference type="CDD" id="cd06171">
    <property type="entry name" value="Sigma70_r4"/>
    <property type="match status" value="1"/>
</dbReference>
<keyword evidence="3" id="KW-0731">Sigma factor</keyword>
<dbReference type="GO" id="GO:0016987">
    <property type="term" value="F:sigma factor activity"/>
    <property type="evidence" value="ECO:0007669"/>
    <property type="project" value="UniProtKB-KW"/>
</dbReference>
<evidence type="ECO:0000256" key="2">
    <source>
        <dbReference type="ARBA" id="ARBA00023015"/>
    </source>
</evidence>
<dbReference type="PANTHER" id="PTHR43133:SF8">
    <property type="entry name" value="RNA POLYMERASE SIGMA FACTOR HI_1459-RELATED"/>
    <property type="match status" value="1"/>
</dbReference>
<dbReference type="Pfam" id="PF04542">
    <property type="entry name" value="Sigma70_r2"/>
    <property type="match status" value="1"/>
</dbReference>